<dbReference type="EMBL" id="BKZW01000003">
    <property type="protein sequence ID" value="GER91278.1"/>
    <property type="molecule type" value="Genomic_DNA"/>
</dbReference>
<dbReference type="Pfam" id="PF26113">
    <property type="entry name" value="GH16_XgeA"/>
    <property type="match status" value="1"/>
</dbReference>
<dbReference type="RefSeq" id="WP_198925568.1">
    <property type="nucleotide sequence ID" value="NZ_BKZW01000003.1"/>
</dbReference>
<dbReference type="InterPro" id="IPR013320">
    <property type="entry name" value="ConA-like_dom_sf"/>
</dbReference>
<dbReference type="InterPro" id="IPR050546">
    <property type="entry name" value="Glycosyl_Hydrlase_16"/>
</dbReference>
<dbReference type="SUPFAM" id="SSF49899">
    <property type="entry name" value="Concanavalin A-like lectins/glucanases"/>
    <property type="match status" value="1"/>
</dbReference>
<keyword evidence="3" id="KW-0472">Membrane</keyword>
<sequence>MQMFQPKNRTNGSQQRSSHIPLRITVLAILGSLALAALSFASLNNNVPHARAASWTQIWSDEFNGAAGTGLNNSNWLYDLGTSYPGGAGNWGTGEVESETNSTANVYQDGSGHLAIKPIRDANGNWTSGRVETQRTNFAAPAGGMIAFEASLQMPNVTGAQAQGYWPAFWMLGDSFRGNYTNWPMAGEIDGMENVNGTNMEYGTLHCGYMPGGPCNETNGLGGHQPCAPTTCQAAFHTYRVEIDRSTSPEQIRWYLDGNQFWQVSANSVDATTWTNAVDHGFFVILNVAMGGSWPGNPSGATASGVPMLIDYVRVFTSGGSGSTPTPVPSSTPGSTPTPTPTPISNCPSGSFIQGADSTGASTATPWFKPCDWTAGYVIIHYIPAGQGQQNVYMTYNAGTGHWEYPIGGLYTGQNLQYSFTYQKQGLQYDTPWYSWTHP</sequence>
<dbReference type="PANTHER" id="PTHR10963:SF55">
    <property type="entry name" value="GLYCOSIDE HYDROLASE FAMILY 16 PROTEIN"/>
    <property type="match status" value="1"/>
</dbReference>
<keyword evidence="7" id="KW-1185">Reference proteome</keyword>
<dbReference type="GO" id="GO:0005975">
    <property type="term" value="P:carbohydrate metabolic process"/>
    <property type="evidence" value="ECO:0007669"/>
    <property type="project" value="InterPro"/>
</dbReference>
<comment type="similarity">
    <text evidence="1">Belongs to the glycosyl hydrolase 16 family.</text>
</comment>
<dbReference type="Gene3D" id="2.60.120.200">
    <property type="match status" value="1"/>
</dbReference>
<evidence type="ECO:0000256" key="2">
    <source>
        <dbReference type="SAM" id="MobiDB-lite"/>
    </source>
</evidence>
<evidence type="ECO:0000256" key="3">
    <source>
        <dbReference type="SAM" id="Phobius"/>
    </source>
</evidence>
<keyword evidence="3" id="KW-0812">Transmembrane</keyword>
<dbReference type="GO" id="GO:0004553">
    <property type="term" value="F:hydrolase activity, hydrolyzing O-glycosyl compounds"/>
    <property type="evidence" value="ECO:0007669"/>
    <property type="project" value="InterPro"/>
</dbReference>
<evidence type="ECO:0000313" key="7">
    <source>
        <dbReference type="Proteomes" id="UP000326912"/>
    </source>
</evidence>
<name>A0A5J4KNJ7_9CHLR</name>
<feature type="domain" description="CBM56" evidence="5">
    <location>
        <begin position="346"/>
        <end position="438"/>
    </location>
</feature>
<evidence type="ECO:0000256" key="1">
    <source>
        <dbReference type="ARBA" id="ARBA00006865"/>
    </source>
</evidence>
<accession>A0A5J4KNJ7</accession>
<keyword evidence="3" id="KW-1133">Transmembrane helix</keyword>
<dbReference type="CDD" id="cd02182">
    <property type="entry name" value="GH16_Strep_laminarinase_like"/>
    <property type="match status" value="1"/>
</dbReference>
<feature type="compositionally biased region" description="Pro residues" evidence="2">
    <location>
        <begin position="326"/>
        <end position="342"/>
    </location>
</feature>
<reference evidence="6 7" key="1">
    <citation type="submission" date="2019-10" db="EMBL/GenBank/DDBJ databases">
        <title>Dictyobacter vulcani sp. nov., within the class Ktedonobacteria, isolated from soil of volcanic Mt. Zao.</title>
        <authorList>
            <person name="Zheng Y."/>
            <person name="Wang C.M."/>
            <person name="Sakai Y."/>
            <person name="Abe K."/>
            <person name="Yokota A."/>
            <person name="Yabe S."/>
        </authorList>
    </citation>
    <scope>NUCLEOTIDE SEQUENCE [LARGE SCALE GENOMIC DNA]</scope>
    <source>
        <strain evidence="6 7">W12</strain>
    </source>
</reference>
<dbReference type="PANTHER" id="PTHR10963">
    <property type="entry name" value="GLYCOSYL HYDROLASE-RELATED"/>
    <property type="match status" value="1"/>
</dbReference>
<feature type="domain" description="GH16" evidence="4">
    <location>
        <begin position="40"/>
        <end position="321"/>
    </location>
</feature>
<dbReference type="AlphaFoldDB" id="A0A5J4KNJ7"/>
<evidence type="ECO:0000259" key="5">
    <source>
        <dbReference type="PROSITE" id="PS52005"/>
    </source>
</evidence>
<evidence type="ECO:0000313" key="6">
    <source>
        <dbReference type="EMBL" id="GER91278.1"/>
    </source>
</evidence>
<dbReference type="Proteomes" id="UP000326912">
    <property type="component" value="Unassembled WGS sequence"/>
</dbReference>
<dbReference type="PROSITE" id="PS51762">
    <property type="entry name" value="GH16_2"/>
    <property type="match status" value="1"/>
</dbReference>
<proteinExistence type="inferred from homology"/>
<dbReference type="Pfam" id="PF22184">
    <property type="entry name" value="CBM_56"/>
    <property type="match status" value="1"/>
</dbReference>
<organism evidence="6 7">
    <name type="scientific">Dictyobacter vulcani</name>
    <dbReference type="NCBI Taxonomy" id="2607529"/>
    <lineage>
        <taxon>Bacteria</taxon>
        <taxon>Bacillati</taxon>
        <taxon>Chloroflexota</taxon>
        <taxon>Ktedonobacteria</taxon>
        <taxon>Ktedonobacterales</taxon>
        <taxon>Dictyobacteraceae</taxon>
        <taxon>Dictyobacter</taxon>
    </lineage>
</organism>
<evidence type="ECO:0000259" key="4">
    <source>
        <dbReference type="PROSITE" id="PS51762"/>
    </source>
</evidence>
<comment type="caution">
    <text evidence="6">The sequence shown here is derived from an EMBL/GenBank/DDBJ whole genome shotgun (WGS) entry which is preliminary data.</text>
</comment>
<feature type="region of interest" description="Disordered" evidence="2">
    <location>
        <begin position="321"/>
        <end position="351"/>
    </location>
</feature>
<dbReference type="PROSITE" id="PS52005">
    <property type="entry name" value="CBM56"/>
    <property type="match status" value="1"/>
</dbReference>
<dbReference type="GO" id="GO:0030246">
    <property type="term" value="F:carbohydrate binding"/>
    <property type="evidence" value="ECO:0007669"/>
    <property type="project" value="UniProtKB-UniRule"/>
</dbReference>
<dbReference type="InterPro" id="IPR000757">
    <property type="entry name" value="Beta-glucanase-like"/>
</dbReference>
<protein>
    <submittedName>
        <fullName evidence="6">Uncharacterized protein</fullName>
    </submittedName>
</protein>
<gene>
    <name evidence="6" type="ORF">KDW_54400</name>
</gene>
<dbReference type="InterPro" id="IPR047569">
    <property type="entry name" value="CBM56"/>
</dbReference>
<feature type="transmembrane region" description="Helical" evidence="3">
    <location>
        <begin position="20"/>
        <end position="41"/>
    </location>
</feature>